<evidence type="ECO:0000313" key="2">
    <source>
        <dbReference type="EMBL" id="ETO07789.1"/>
    </source>
</evidence>
<comment type="caution">
    <text evidence="2">The sequence shown here is derived from an EMBL/GenBank/DDBJ whole genome shotgun (WGS) entry which is preliminary data.</text>
</comment>
<protein>
    <submittedName>
        <fullName evidence="2">Rhizopine catabolism protein mocD</fullName>
    </submittedName>
</protein>
<feature type="non-terminal residue" evidence="2">
    <location>
        <position position="1"/>
    </location>
</feature>
<dbReference type="Proteomes" id="UP000023152">
    <property type="component" value="Unassembled WGS sequence"/>
</dbReference>
<dbReference type="GO" id="GO:0006629">
    <property type="term" value="P:lipid metabolic process"/>
    <property type="evidence" value="ECO:0007669"/>
    <property type="project" value="InterPro"/>
</dbReference>
<accession>X6M1M4</accession>
<dbReference type="InterPro" id="IPR005804">
    <property type="entry name" value="FA_desaturase_dom"/>
</dbReference>
<keyword evidence="3" id="KW-1185">Reference proteome</keyword>
<evidence type="ECO:0000313" key="3">
    <source>
        <dbReference type="Proteomes" id="UP000023152"/>
    </source>
</evidence>
<evidence type="ECO:0000259" key="1">
    <source>
        <dbReference type="Pfam" id="PF00487"/>
    </source>
</evidence>
<sequence>FFFFFFKKKKKKEYSNSNVKKNILLPVKYEYYLQYPHAQMDVSREALIYVTGYLMIAAWFGKVHGHYLYHAWIEPSLIGQIFLRLYLIAEHNGCQFGELDMWKNTRSTKTWFFVRKLAWNMPYHLEHHAYPFVPFHQLPAVHEIIVNHLLKDEEQKQKDVVFYEKSQCKPNGKGGYLSMHLHYIRNFLGL</sequence>
<dbReference type="OrthoDB" id="414189at2759"/>
<gene>
    <name evidence="2" type="ORF">RFI_29603</name>
</gene>
<dbReference type="Pfam" id="PF00487">
    <property type="entry name" value="FA_desaturase"/>
    <property type="match status" value="1"/>
</dbReference>
<name>X6M1M4_RETFI</name>
<dbReference type="EMBL" id="ASPP01025737">
    <property type="protein sequence ID" value="ETO07789.1"/>
    <property type="molecule type" value="Genomic_DNA"/>
</dbReference>
<reference evidence="2 3" key="1">
    <citation type="journal article" date="2013" name="Curr. Biol.">
        <title>The Genome of the Foraminiferan Reticulomyxa filosa.</title>
        <authorList>
            <person name="Glockner G."/>
            <person name="Hulsmann N."/>
            <person name="Schleicher M."/>
            <person name="Noegel A.A."/>
            <person name="Eichinger L."/>
            <person name="Gallinger C."/>
            <person name="Pawlowski J."/>
            <person name="Sierra R."/>
            <person name="Euteneuer U."/>
            <person name="Pillet L."/>
            <person name="Moustafa A."/>
            <person name="Platzer M."/>
            <person name="Groth M."/>
            <person name="Szafranski K."/>
            <person name="Schliwa M."/>
        </authorList>
    </citation>
    <scope>NUCLEOTIDE SEQUENCE [LARGE SCALE GENOMIC DNA]</scope>
</reference>
<organism evidence="2 3">
    <name type="scientific">Reticulomyxa filosa</name>
    <dbReference type="NCBI Taxonomy" id="46433"/>
    <lineage>
        <taxon>Eukaryota</taxon>
        <taxon>Sar</taxon>
        <taxon>Rhizaria</taxon>
        <taxon>Retaria</taxon>
        <taxon>Foraminifera</taxon>
        <taxon>Monothalamids</taxon>
        <taxon>Reticulomyxidae</taxon>
        <taxon>Reticulomyxa</taxon>
    </lineage>
</organism>
<proteinExistence type="predicted"/>
<dbReference type="AlphaFoldDB" id="X6M1M4"/>
<feature type="domain" description="Fatty acid desaturase" evidence="1">
    <location>
        <begin position="29"/>
        <end position="146"/>
    </location>
</feature>